<organism evidence="1">
    <name type="scientific">marine sediment metagenome</name>
    <dbReference type="NCBI Taxonomy" id="412755"/>
    <lineage>
        <taxon>unclassified sequences</taxon>
        <taxon>metagenomes</taxon>
        <taxon>ecological metagenomes</taxon>
    </lineage>
</organism>
<proteinExistence type="predicted"/>
<sequence>MRDLLLVTRKDYSLVSALKFGMQVHYTSKLKPFIESPATVLMRECDYITGGTDLQISNEHHLHLLVHGAHNDYREFDIIQARMVGEPGSWHFEDDMNQCAIDPAVEL</sequence>
<evidence type="ECO:0000313" key="1">
    <source>
        <dbReference type="EMBL" id="KKM99431.1"/>
    </source>
</evidence>
<gene>
    <name evidence="1" type="ORF">LCGC14_1147990</name>
</gene>
<protein>
    <submittedName>
        <fullName evidence="1">Uncharacterized protein</fullName>
    </submittedName>
</protein>
<comment type="caution">
    <text evidence="1">The sequence shown here is derived from an EMBL/GenBank/DDBJ whole genome shotgun (WGS) entry which is preliminary data.</text>
</comment>
<name>A0A0F9MJM7_9ZZZZ</name>
<dbReference type="EMBL" id="LAZR01005498">
    <property type="protein sequence ID" value="KKM99431.1"/>
    <property type="molecule type" value="Genomic_DNA"/>
</dbReference>
<dbReference type="AlphaFoldDB" id="A0A0F9MJM7"/>
<reference evidence="1" key="1">
    <citation type="journal article" date="2015" name="Nature">
        <title>Complex archaea that bridge the gap between prokaryotes and eukaryotes.</title>
        <authorList>
            <person name="Spang A."/>
            <person name="Saw J.H."/>
            <person name="Jorgensen S.L."/>
            <person name="Zaremba-Niedzwiedzka K."/>
            <person name="Martijn J."/>
            <person name="Lind A.E."/>
            <person name="van Eijk R."/>
            <person name="Schleper C."/>
            <person name="Guy L."/>
            <person name="Ettema T.J."/>
        </authorList>
    </citation>
    <scope>NUCLEOTIDE SEQUENCE</scope>
</reference>
<accession>A0A0F9MJM7</accession>